<evidence type="ECO:0000313" key="4">
    <source>
        <dbReference type="Proteomes" id="UP000262583"/>
    </source>
</evidence>
<dbReference type="Proteomes" id="UP000262583">
    <property type="component" value="Chromosome"/>
</dbReference>
<reference evidence="3 4" key="1">
    <citation type="submission" date="2018-05" db="EMBL/GenBank/DDBJ databases">
        <title>A metagenomic window into the 2 km-deep terrestrial subsurface aquifer revealed taxonomically and functionally diverse microbial community comprising novel uncultured bacterial lineages.</title>
        <authorList>
            <person name="Kadnikov V.V."/>
            <person name="Mardanov A.V."/>
            <person name="Beletsky A.V."/>
            <person name="Banks D."/>
            <person name="Pimenov N.V."/>
            <person name="Frank Y.A."/>
            <person name="Karnachuk O.V."/>
            <person name="Ravin N.V."/>
        </authorList>
    </citation>
    <scope>NUCLEOTIDE SEQUENCE [LARGE SCALE GENOMIC DNA]</scope>
    <source>
        <strain evidence="3">BY</strain>
    </source>
</reference>
<evidence type="ECO:0008006" key="5">
    <source>
        <dbReference type="Google" id="ProtNLM"/>
    </source>
</evidence>
<evidence type="ECO:0000313" key="3">
    <source>
        <dbReference type="EMBL" id="AXA37279.1"/>
    </source>
</evidence>
<keyword evidence="2" id="KW-0812">Transmembrane</keyword>
<feature type="transmembrane region" description="Helical" evidence="2">
    <location>
        <begin position="82"/>
        <end position="105"/>
    </location>
</feature>
<keyword evidence="2" id="KW-1133">Transmembrane helix</keyword>
<feature type="region of interest" description="Disordered" evidence="1">
    <location>
        <begin position="273"/>
        <end position="296"/>
    </location>
</feature>
<evidence type="ECO:0000256" key="2">
    <source>
        <dbReference type="SAM" id="Phobius"/>
    </source>
</evidence>
<proteinExistence type="predicted"/>
<gene>
    <name evidence="3" type="ORF">BRCON_2537</name>
</gene>
<dbReference type="PANTHER" id="PTHR43801">
    <property type="entry name" value="NUCLEOTIDE-BINDING PROTEIN-RELATED"/>
    <property type="match status" value="1"/>
</dbReference>
<sequence length="296" mass="32987">MPITPEPQNYEQNLTDRKLGHEWYGWDGNVDTHEGFIREPKRLFLAMAAGLGASIAALAAGAIWLVELRLNSLHPFLGSAAWYLWGVCSVLYFGHLGAVAIALLLRQPSSWAEQIVHQWFLHFGWVERFARLFGISKDRLGYSLVEIHNEFSRKRRALAAEGRILCLAPRCLERANVDEIRALLREYDCDFYVAPNGALARQKIVQAKPAAIIGIACERDLLTGIRDVGHRLPVLGIANKRPIGPCKGAFIDLEELREAVVVFRKQLGLAPCQSPTSKTEVCEAPPPSTTEKELLA</sequence>
<keyword evidence="2" id="KW-0472">Membrane</keyword>
<dbReference type="EMBL" id="CP030759">
    <property type="protein sequence ID" value="AXA37279.1"/>
    <property type="molecule type" value="Genomic_DNA"/>
</dbReference>
<organism evidence="3 4">
    <name type="scientific">Sumerlaea chitinivorans</name>
    <dbReference type="NCBI Taxonomy" id="2250252"/>
    <lineage>
        <taxon>Bacteria</taxon>
        <taxon>Candidatus Sumerlaeota</taxon>
        <taxon>Candidatus Sumerlaeia</taxon>
        <taxon>Candidatus Sumerlaeales</taxon>
        <taxon>Candidatus Sumerlaeaceae</taxon>
        <taxon>Candidatus Sumerlaea</taxon>
    </lineage>
</organism>
<dbReference type="KEGG" id="schv:BRCON_2537"/>
<dbReference type="PANTHER" id="PTHR43801:SF1">
    <property type="entry name" value="POLYPRENYL SYNTHETASE"/>
    <property type="match status" value="1"/>
</dbReference>
<name>A0A2Z4Y8U9_SUMC1</name>
<dbReference type="AlphaFoldDB" id="A0A2Z4Y8U9"/>
<dbReference type="Pfam" id="PF01976">
    <property type="entry name" value="DUF116"/>
    <property type="match status" value="1"/>
</dbReference>
<accession>A0A2Z4Y8U9</accession>
<protein>
    <recommendedName>
        <fullName evidence="5">DUF116 domain-containing protein</fullName>
    </recommendedName>
</protein>
<dbReference type="InterPro" id="IPR002829">
    <property type="entry name" value="DUF116"/>
</dbReference>
<feature type="transmembrane region" description="Helical" evidence="2">
    <location>
        <begin position="43"/>
        <end position="66"/>
    </location>
</feature>
<evidence type="ECO:0000256" key="1">
    <source>
        <dbReference type="SAM" id="MobiDB-lite"/>
    </source>
</evidence>